<dbReference type="InterPro" id="IPR042267">
    <property type="entry name" value="VTC_sf"/>
</dbReference>
<evidence type="ECO:0000313" key="2">
    <source>
        <dbReference type="EMBL" id="EKU95400.1"/>
    </source>
</evidence>
<accession>K9F1T9</accession>
<dbReference type="Gene3D" id="3.20.100.30">
    <property type="entry name" value="VTC, catalytic tunnel domain"/>
    <property type="match status" value="1"/>
</dbReference>
<dbReference type="AlphaFoldDB" id="K9F1T9"/>
<evidence type="ECO:0000259" key="1">
    <source>
        <dbReference type="Pfam" id="PF09359"/>
    </source>
</evidence>
<protein>
    <recommendedName>
        <fullName evidence="1">VTC domain-containing protein</fullName>
    </recommendedName>
</protein>
<dbReference type="InterPro" id="IPR018966">
    <property type="entry name" value="VTC_domain"/>
</dbReference>
<reference evidence="2 3" key="1">
    <citation type="submission" date="2012-09" db="EMBL/GenBank/DDBJ databases">
        <title>The Genome Sequence of Actinobaculum massiliae ACS-171-V-COL2.</title>
        <authorList>
            <consortium name="The Broad Institute Genome Sequencing Platform"/>
            <person name="Earl A."/>
            <person name="Ward D."/>
            <person name="Feldgarden M."/>
            <person name="Gevers D."/>
            <person name="Saerens B."/>
            <person name="Vaneechoutte M."/>
            <person name="Walker B."/>
            <person name="Young S.K."/>
            <person name="Zeng Q."/>
            <person name="Gargeya S."/>
            <person name="Fitzgerald M."/>
            <person name="Haas B."/>
            <person name="Abouelleil A."/>
            <person name="Alvarado L."/>
            <person name="Arachchi H.M."/>
            <person name="Berlin A."/>
            <person name="Chapman S.B."/>
            <person name="Goldberg J."/>
            <person name="Griggs A."/>
            <person name="Gujja S."/>
            <person name="Hansen M."/>
            <person name="Howarth C."/>
            <person name="Imamovic A."/>
            <person name="Larimer J."/>
            <person name="McCowen C."/>
            <person name="Montmayeur A."/>
            <person name="Murphy C."/>
            <person name="Neiman D."/>
            <person name="Pearson M."/>
            <person name="Priest M."/>
            <person name="Roberts A."/>
            <person name="Saif S."/>
            <person name="Shea T."/>
            <person name="Sisk P."/>
            <person name="Sykes S."/>
            <person name="Wortman J."/>
            <person name="Nusbaum C."/>
            <person name="Birren B."/>
        </authorList>
    </citation>
    <scope>NUCLEOTIDE SEQUENCE [LARGE SCALE GENOMIC DNA]</scope>
    <source>
        <strain evidence="3">ACS-171-V-Col2</strain>
    </source>
</reference>
<feature type="domain" description="VTC" evidence="1">
    <location>
        <begin position="23"/>
        <end position="195"/>
    </location>
</feature>
<proteinExistence type="predicted"/>
<organism evidence="2 3">
    <name type="scientific">Actinobaculum massiliense ACS-171-V-Col2</name>
    <dbReference type="NCBI Taxonomy" id="883066"/>
    <lineage>
        <taxon>Bacteria</taxon>
        <taxon>Bacillati</taxon>
        <taxon>Actinomycetota</taxon>
        <taxon>Actinomycetes</taxon>
        <taxon>Actinomycetales</taxon>
        <taxon>Actinomycetaceae</taxon>
        <taxon>Actinobaculum</taxon>
    </lineage>
</organism>
<keyword evidence="3" id="KW-1185">Reference proteome</keyword>
<dbReference type="PATRIC" id="fig|883066.3.peg.792"/>
<dbReference type="HOGENOM" id="CLU_068202_0_0_11"/>
<evidence type="ECO:0000313" key="3">
    <source>
        <dbReference type="Proteomes" id="UP000009888"/>
    </source>
</evidence>
<name>K9F1T9_9ACTO</name>
<dbReference type="eggNOG" id="COG3025">
    <property type="taxonomic scope" value="Bacteria"/>
</dbReference>
<dbReference type="GO" id="GO:0006799">
    <property type="term" value="P:polyphosphate biosynthetic process"/>
    <property type="evidence" value="ECO:0007669"/>
    <property type="project" value="UniProtKB-ARBA"/>
</dbReference>
<dbReference type="RefSeq" id="WP_007000971.1">
    <property type="nucleotide sequence ID" value="NZ_JH992955.1"/>
</dbReference>
<dbReference type="Proteomes" id="UP000009888">
    <property type="component" value="Unassembled WGS sequence"/>
</dbReference>
<dbReference type="Pfam" id="PF09359">
    <property type="entry name" value="VTC"/>
    <property type="match status" value="1"/>
</dbReference>
<dbReference type="STRING" id="202789.GCA_001457435_01364"/>
<gene>
    <name evidence="2" type="ORF">HMPREF9233_00765</name>
</gene>
<comment type="caution">
    <text evidence="2">The sequence shown here is derived from an EMBL/GenBank/DDBJ whole genome shotgun (WGS) entry which is preliminary data.</text>
</comment>
<sequence length="339" mass="38394">MSLDSLPPICLDELQRKASRLQRVDRKYLVAREDLDSILSALKLPHIDESANFSPRVSCLEIDGEREFSYSSIYFDTPAFDAYFLSSQKRRRRFKVRTRTYADSNQRFLEVKTRGSRGTNVKNRLALNTAWARSEADVLSAVYGKRRDAGFDLFDPTHRIFVEKTLADSSIVPSFVGQLHPTLETRYRRSTLYFPSRPSGGPCSPSPESLCAVNAFGSTALQSRTEKFTEGSRVTIDVDLVCTSRFGRVSFPSLAIIETKSGPHPTTLDRVLWASGYRSAKFSKYGIGLAETHPFLDPGKWRRTMRKIRPFCKRSKTDLIYPVQLINSAAVLALPRCRN</sequence>
<dbReference type="EMBL" id="AGWL01000003">
    <property type="protein sequence ID" value="EKU95400.1"/>
    <property type="molecule type" value="Genomic_DNA"/>
</dbReference>